<dbReference type="STRING" id="316056.RPC_2174"/>
<sequence length="136" mass="14793">MRRGRTPAANVPLPSCARVVAAALRRERTPVNKLQYCVTAIAALASTSALAADYMAAPVQPRYVRRAPPPMYYAAPMPRIPQAPPVIWVQAPPNYVRHLVPVQGCGGCGPGYASVGEWQQTLPPGPFDRYIDDYGY</sequence>
<gene>
    <name evidence="1" type="ordered locus">RPC_2174</name>
</gene>
<dbReference type="KEGG" id="rpc:RPC_2174"/>
<dbReference type="EMBL" id="CP000301">
    <property type="protein sequence ID" value="ABD87728.1"/>
    <property type="molecule type" value="Genomic_DNA"/>
</dbReference>
<reference evidence="1" key="1">
    <citation type="submission" date="2006-03" db="EMBL/GenBank/DDBJ databases">
        <title>Complete sequence of Rhodopseudomonas palustris BisB18.</title>
        <authorList>
            <consortium name="US DOE Joint Genome Institute"/>
            <person name="Copeland A."/>
            <person name="Lucas S."/>
            <person name="Lapidus A."/>
            <person name="Barry K."/>
            <person name="Detter J.C."/>
            <person name="Glavina del Rio T."/>
            <person name="Hammon N."/>
            <person name="Israni S."/>
            <person name="Dalin E."/>
            <person name="Tice H."/>
            <person name="Pitluck S."/>
            <person name="Chain P."/>
            <person name="Malfatti S."/>
            <person name="Shin M."/>
            <person name="Vergez L."/>
            <person name="Schmutz J."/>
            <person name="Larimer F."/>
            <person name="Land M."/>
            <person name="Hauser L."/>
            <person name="Pelletier D.A."/>
            <person name="Kyrpides N."/>
            <person name="Anderson I."/>
            <person name="Oda Y."/>
            <person name="Harwood C.S."/>
            <person name="Richardson P."/>
        </authorList>
    </citation>
    <scope>NUCLEOTIDE SEQUENCE [LARGE SCALE GENOMIC DNA]</scope>
    <source>
        <strain evidence="1">BisB18</strain>
    </source>
</reference>
<proteinExistence type="predicted"/>
<organism evidence="1">
    <name type="scientific">Rhodopseudomonas palustris (strain BisB18)</name>
    <dbReference type="NCBI Taxonomy" id="316056"/>
    <lineage>
        <taxon>Bacteria</taxon>
        <taxon>Pseudomonadati</taxon>
        <taxon>Pseudomonadota</taxon>
        <taxon>Alphaproteobacteria</taxon>
        <taxon>Hyphomicrobiales</taxon>
        <taxon>Nitrobacteraceae</taxon>
        <taxon>Rhodopseudomonas</taxon>
    </lineage>
</organism>
<dbReference type="HOGENOM" id="CLU_155253_0_0_5"/>
<evidence type="ECO:0000313" key="1">
    <source>
        <dbReference type="EMBL" id="ABD87728.1"/>
    </source>
</evidence>
<accession>Q216F8</accession>
<protein>
    <submittedName>
        <fullName evidence="1">Uncharacterized protein</fullName>
    </submittedName>
</protein>
<name>Q216F8_RHOPB</name>
<dbReference type="AlphaFoldDB" id="Q216F8"/>